<accession>A0A378J914</accession>
<evidence type="ECO:0000313" key="1">
    <source>
        <dbReference type="EMBL" id="STX43949.1"/>
    </source>
</evidence>
<protein>
    <submittedName>
        <fullName evidence="1">Uncharacterized protein</fullName>
    </submittedName>
</protein>
<dbReference type="EMBL" id="UGOA01000001">
    <property type="protein sequence ID" value="STX43949.1"/>
    <property type="molecule type" value="Genomic_DNA"/>
</dbReference>
<keyword evidence="2" id="KW-1185">Reference proteome</keyword>
<evidence type="ECO:0000313" key="2">
    <source>
        <dbReference type="Proteomes" id="UP000254677"/>
    </source>
</evidence>
<dbReference type="Proteomes" id="UP000254677">
    <property type="component" value="Unassembled WGS sequence"/>
</dbReference>
<dbReference type="OrthoDB" id="9885858at2"/>
<name>A0A378J914_9GAMM</name>
<dbReference type="RefSeq" id="WP_115222053.1">
    <property type="nucleotide sequence ID" value="NZ_CAXYJE010000002.1"/>
</dbReference>
<proteinExistence type="predicted"/>
<dbReference type="AlphaFoldDB" id="A0A378J914"/>
<organism evidence="1 2">
    <name type="scientific">Legionella donaldsonii</name>
    <dbReference type="NCBI Taxonomy" id="45060"/>
    <lineage>
        <taxon>Bacteria</taxon>
        <taxon>Pseudomonadati</taxon>
        <taxon>Pseudomonadota</taxon>
        <taxon>Gammaproteobacteria</taxon>
        <taxon>Legionellales</taxon>
        <taxon>Legionellaceae</taxon>
        <taxon>Legionella</taxon>
    </lineage>
</organism>
<reference evidence="1 2" key="1">
    <citation type="submission" date="2018-06" db="EMBL/GenBank/DDBJ databases">
        <authorList>
            <consortium name="Pathogen Informatics"/>
            <person name="Doyle S."/>
        </authorList>
    </citation>
    <scope>NUCLEOTIDE SEQUENCE [LARGE SCALE GENOMIC DNA]</scope>
    <source>
        <strain evidence="1 2">NCTC13292</strain>
    </source>
</reference>
<gene>
    <name evidence="1" type="ORF">NCTC13292_02480</name>
</gene>
<sequence>MTAKKPNPKEEHIKSLYRAEMQFRLMVSVRLACSLQNQPLNVPDLWIFGNNQLEGREIQLNMKEANKAAAFLEHAITYAWSIHAYEAILKCTTSSDRNDESINAAYQISRYIRHAYTHNPYIPIWSFQDEDKNKRYEIPNIIRLNTSNLHKEKLKWQDYGGFITLWNLSRWIRLNILDDRLHKIHSREHTYVPSGIIQLGRLILKKIEIDKMPSDDKKIGIETVEITGEQYGIIARDSDGIYTVKPLKKIK</sequence>